<keyword evidence="2" id="KW-1185">Reference proteome</keyword>
<comment type="caution">
    <text evidence="1">The sequence shown here is derived from an EMBL/GenBank/DDBJ whole genome shotgun (WGS) entry which is preliminary data.</text>
</comment>
<dbReference type="PANTHER" id="PTHR31390:SF2">
    <property type="entry name" value="EXPRESSED PROTEIN"/>
    <property type="match status" value="1"/>
</dbReference>
<proteinExistence type="predicted"/>
<accession>A0A5A7PKU2</accession>
<evidence type="ECO:0000313" key="2">
    <source>
        <dbReference type="Proteomes" id="UP000325081"/>
    </source>
</evidence>
<dbReference type="PANTHER" id="PTHR31390">
    <property type="entry name" value="EXPRESSED PROTEIN"/>
    <property type="match status" value="1"/>
</dbReference>
<protein>
    <submittedName>
        <fullName evidence="1">Uncharacterized protein</fullName>
    </submittedName>
</protein>
<gene>
    <name evidence="1" type="ORF">STAS_09383</name>
</gene>
<sequence length="402" mass="44931">MAKPEILTGSQSMNSILNSPLLKKSGSTNFRVKKLLDPDYSDFLNSLSNLPKPENEVMILNRKKCYACSPGHKRAASFQGMLQCKLRDEMPYYVFSIENTTDIYAASLLKVEPSGDNGFDYIYDFCSNVKRKKELGDQEIELQSLCTMKVSTSITLCPNSSTEVKETRFVVSLSSEDRCINELKISHHYRKRRQRLVSKVTKVFRSFDQRTSGAIFEDSTWDPCESENEYVQKLEIAAIIVKDTFKNNSSDEDIIGGWGLKFLKKWGKDMPLKTILPMGNCSTSFDVLIPAGIHGGPKTGGIGPANLVERWISGGVCDCGGWDLGCPLKVLNMRPTGANSYSMGDCKSIDLFMQGPKQDVPIFRMTMIQDGLYCIHFQTTLSTLQSFAIAAAIIHTQSLVHR</sequence>
<name>A0A5A7PKU2_STRAF</name>
<dbReference type="Proteomes" id="UP000325081">
    <property type="component" value="Unassembled WGS sequence"/>
</dbReference>
<dbReference type="EMBL" id="BKCP01004727">
    <property type="protein sequence ID" value="GER33261.1"/>
    <property type="molecule type" value="Genomic_DNA"/>
</dbReference>
<evidence type="ECO:0000313" key="1">
    <source>
        <dbReference type="EMBL" id="GER33261.1"/>
    </source>
</evidence>
<reference evidence="2" key="1">
    <citation type="journal article" date="2019" name="Curr. Biol.">
        <title>Genome Sequence of Striga asiatica Provides Insight into the Evolution of Plant Parasitism.</title>
        <authorList>
            <person name="Yoshida S."/>
            <person name="Kim S."/>
            <person name="Wafula E.K."/>
            <person name="Tanskanen J."/>
            <person name="Kim Y.M."/>
            <person name="Honaas L."/>
            <person name="Yang Z."/>
            <person name="Spallek T."/>
            <person name="Conn C.E."/>
            <person name="Ichihashi Y."/>
            <person name="Cheong K."/>
            <person name="Cui S."/>
            <person name="Der J.P."/>
            <person name="Gundlach H."/>
            <person name="Jiao Y."/>
            <person name="Hori C."/>
            <person name="Ishida J.K."/>
            <person name="Kasahara H."/>
            <person name="Kiba T."/>
            <person name="Kim M.S."/>
            <person name="Koo N."/>
            <person name="Laohavisit A."/>
            <person name="Lee Y.H."/>
            <person name="Lumba S."/>
            <person name="McCourt P."/>
            <person name="Mortimer J.C."/>
            <person name="Mutuku J.M."/>
            <person name="Nomura T."/>
            <person name="Sasaki-Sekimoto Y."/>
            <person name="Seto Y."/>
            <person name="Wang Y."/>
            <person name="Wakatake T."/>
            <person name="Sakakibara H."/>
            <person name="Demura T."/>
            <person name="Yamaguchi S."/>
            <person name="Yoneyama K."/>
            <person name="Manabe R.I."/>
            <person name="Nelson D.C."/>
            <person name="Schulman A.H."/>
            <person name="Timko M.P."/>
            <person name="dePamphilis C.W."/>
            <person name="Choi D."/>
            <person name="Shirasu K."/>
        </authorList>
    </citation>
    <scope>NUCLEOTIDE SEQUENCE [LARGE SCALE GENOMIC DNA]</scope>
    <source>
        <strain evidence="2">cv. UVA1</strain>
    </source>
</reference>
<organism evidence="1 2">
    <name type="scientific">Striga asiatica</name>
    <name type="common">Asiatic witchweed</name>
    <name type="synonym">Buchnera asiatica</name>
    <dbReference type="NCBI Taxonomy" id="4170"/>
    <lineage>
        <taxon>Eukaryota</taxon>
        <taxon>Viridiplantae</taxon>
        <taxon>Streptophyta</taxon>
        <taxon>Embryophyta</taxon>
        <taxon>Tracheophyta</taxon>
        <taxon>Spermatophyta</taxon>
        <taxon>Magnoliopsida</taxon>
        <taxon>eudicotyledons</taxon>
        <taxon>Gunneridae</taxon>
        <taxon>Pentapetalae</taxon>
        <taxon>asterids</taxon>
        <taxon>lamiids</taxon>
        <taxon>Lamiales</taxon>
        <taxon>Orobanchaceae</taxon>
        <taxon>Buchnereae</taxon>
        <taxon>Striga</taxon>
    </lineage>
</organism>
<dbReference type="OrthoDB" id="767438at2759"/>
<dbReference type="AlphaFoldDB" id="A0A5A7PKU2"/>
<dbReference type="InterPro" id="IPR021916">
    <property type="entry name" value="DUF3527"/>
</dbReference>
<dbReference type="Pfam" id="PF12043">
    <property type="entry name" value="DUF3527"/>
    <property type="match status" value="1"/>
</dbReference>